<dbReference type="SMART" id="SM00448">
    <property type="entry name" value="REC"/>
    <property type="match status" value="3"/>
</dbReference>
<dbReference type="PANTHER" id="PTHR48111">
    <property type="entry name" value="REGULATOR OF RPOS"/>
    <property type="match status" value="1"/>
</dbReference>
<dbReference type="InterPro" id="IPR000160">
    <property type="entry name" value="GGDEF_dom"/>
</dbReference>
<feature type="DNA-binding region" description="OmpR/PhoB-type" evidence="3">
    <location>
        <begin position="124"/>
        <end position="222"/>
    </location>
</feature>
<feature type="domain" description="GGDEF" evidence="5">
    <location>
        <begin position="649"/>
        <end position="770"/>
    </location>
</feature>
<dbReference type="Gene3D" id="6.10.250.690">
    <property type="match status" value="1"/>
</dbReference>
<dbReference type="SUPFAM" id="SSF52172">
    <property type="entry name" value="CheY-like"/>
    <property type="match status" value="3"/>
</dbReference>
<dbReference type="PROSITE" id="PS50887">
    <property type="entry name" value="GGDEF"/>
    <property type="match status" value="1"/>
</dbReference>
<dbReference type="Gene3D" id="1.10.10.10">
    <property type="entry name" value="Winged helix-like DNA-binding domain superfamily/Winged helix DNA-binding domain"/>
    <property type="match status" value="1"/>
</dbReference>
<name>A0A975T6T5_9NOST</name>
<feature type="modified residue" description="4-aspartylphosphate" evidence="2">
    <location>
        <position position="51"/>
    </location>
</feature>
<dbReference type="GO" id="GO:0032993">
    <property type="term" value="C:protein-DNA complex"/>
    <property type="evidence" value="ECO:0007669"/>
    <property type="project" value="TreeGrafter"/>
</dbReference>
<dbReference type="InterPro" id="IPR011006">
    <property type="entry name" value="CheY-like_superfamily"/>
</dbReference>
<dbReference type="Gene3D" id="3.30.70.270">
    <property type="match status" value="1"/>
</dbReference>
<comment type="caution">
    <text evidence="2">Lacks conserved residue(s) required for the propagation of feature annotation.</text>
</comment>
<dbReference type="GO" id="GO:0000976">
    <property type="term" value="F:transcription cis-regulatory region binding"/>
    <property type="evidence" value="ECO:0007669"/>
    <property type="project" value="TreeGrafter"/>
</dbReference>
<sequence>MRILIIEDDEVLIDILMQSLNKQHYVVDNAVDGLMGWEYVQGTTYDLIIIDVGLPKLDGISLCQKLRASGCYTPILLMTAKDGSSDRIRGLDAGADDYVVKPLDLDELQARVRALLRRGEVPRTPVLEISGLRLDPTSCQVTYKSQELDLTPKEYSLLELLMRNPSRVFSRSNIIEHLWSYEDPPQEETVKSHIKWLRSKLKAVGAVDWIENVYGVGYRLKPDQSPLIQTEVITDSNAINKDYALTDTVVQQFRKSMRGLWQKYQGVIHHRLEVLLSISNAIRQNTLTPELIGSGQQAAHKLAGVLGMFDLETGTAISQNIENLLSYPRNIHEKSEKLLIQIHQLEQLLNAAFDHLQKSVHSHIYHSSIHRLLIVDPDLKLQSQLQCLTSPDTIIEQLASINDVNLYLQNKLPDLVIFNVDDIDNKKAYLTWLINLSQRTPPIPVIFLAHDDGILDRVTVARAGGRGFLVKPVTAEQIWQVALPILQQKIKKLINILVVDDDPLITNTLCPILEPWGMKVTGLNDPLRFWDVLQSLQPDLLILDVEMPQFSGIELCQAVRTAPQWQGLPILFLTAHRDIETVQQVFTAGGDDYIVKPIVHAELINRILHRLERNNLLLTLSRRDTLTGLLNQLSSSRELQNMLQQAEHKKVCFALLAMPELSQINVHYSHEVGNQVLQTWSRMLQAAFPNAEVLGYWGNGEFVIGTSGLTKIEFRDLLADILTNMRQKIFTAANQERFQVICQWVVVEYPRDGETVQSLYQAAHQLLSYT</sequence>
<dbReference type="Pfam" id="PF00072">
    <property type="entry name" value="Response_reg"/>
    <property type="match status" value="2"/>
</dbReference>
<reference evidence="7" key="1">
    <citation type="submission" date="2017-04" db="EMBL/GenBank/DDBJ databases">
        <title>Genome deletions in a multicellular cyanobacterial endosymbiont for morphological adaptation in marine diatoms.</title>
        <authorList>
            <person name="Wang Y."/>
            <person name="Gao H."/>
            <person name="Li R."/>
            <person name="Xu X."/>
        </authorList>
    </citation>
    <scope>NUCLEOTIDE SEQUENCE</scope>
    <source>
        <strain evidence="7">FACHB 800</strain>
    </source>
</reference>
<feature type="domain" description="Response regulatory" evidence="4">
    <location>
        <begin position="495"/>
        <end position="611"/>
    </location>
</feature>
<dbReference type="InterPro" id="IPR001789">
    <property type="entry name" value="Sig_transdc_resp-reg_receiver"/>
</dbReference>
<dbReference type="InterPro" id="IPR001867">
    <property type="entry name" value="OmpR/PhoB-type_DNA-bd"/>
</dbReference>
<dbReference type="Pfam" id="PF00486">
    <property type="entry name" value="Trans_reg_C"/>
    <property type="match status" value="1"/>
</dbReference>
<feature type="domain" description="Response regulatory" evidence="4">
    <location>
        <begin position="371"/>
        <end position="486"/>
    </location>
</feature>
<evidence type="ECO:0000259" key="4">
    <source>
        <dbReference type="PROSITE" id="PS50110"/>
    </source>
</evidence>
<dbReference type="EMBL" id="CP021056">
    <property type="protein sequence ID" value="QXE23197.1"/>
    <property type="molecule type" value="Genomic_DNA"/>
</dbReference>
<keyword evidence="8" id="KW-1185">Reference proteome</keyword>
<dbReference type="InterPro" id="IPR036641">
    <property type="entry name" value="HPT_dom_sf"/>
</dbReference>
<dbReference type="CDD" id="cd01949">
    <property type="entry name" value="GGDEF"/>
    <property type="match status" value="1"/>
</dbReference>
<dbReference type="PROSITE" id="PS51755">
    <property type="entry name" value="OMPR_PHOB"/>
    <property type="match status" value="1"/>
</dbReference>
<dbReference type="InterPro" id="IPR043128">
    <property type="entry name" value="Rev_trsase/Diguanyl_cyclase"/>
</dbReference>
<dbReference type="InterPro" id="IPR036388">
    <property type="entry name" value="WH-like_DNA-bd_sf"/>
</dbReference>
<dbReference type="Pfam" id="PF00990">
    <property type="entry name" value="GGDEF"/>
    <property type="match status" value="1"/>
</dbReference>
<dbReference type="InterPro" id="IPR029787">
    <property type="entry name" value="Nucleotide_cyclase"/>
</dbReference>
<dbReference type="Gene3D" id="3.40.50.2300">
    <property type="match status" value="3"/>
</dbReference>
<proteinExistence type="predicted"/>
<dbReference type="PROSITE" id="PS50110">
    <property type="entry name" value="RESPONSE_REGULATORY"/>
    <property type="match status" value="3"/>
</dbReference>
<dbReference type="GO" id="GO:0000156">
    <property type="term" value="F:phosphorelay response regulator activity"/>
    <property type="evidence" value="ECO:0007669"/>
    <property type="project" value="TreeGrafter"/>
</dbReference>
<organism evidence="7 8">
    <name type="scientific">Richelia sinica FACHB-800</name>
    <dbReference type="NCBI Taxonomy" id="1357546"/>
    <lineage>
        <taxon>Bacteria</taxon>
        <taxon>Bacillati</taxon>
        <taxon>Cyanobacteriota</taxon>
        <taxon>Cyanophyceae</taxon>
        <taxon>Nostocales</taxon>
        <taxon>Nostocaceae</taxon>
        <taxon>Richelia</taxon>
    </lineage>
</organism>
<feature type="domain" description="Response regulatory" evidence="4">
    <location>
        <begin position="2"/>
        <end position="116"/>
    </location>
</feature>
<dbReference type="SMART" id="SM00267">
    <property type="entry name" value="GGDEF"/>
    <property type="match status" value="1"/>
</dbReference>
<keyword evidence="1 3" id="KW-0238">DNA-binding</keyword>
<dbReference type="NCBIfam" id="TIGR00254">
    <property type="entry name" value="GGDEF"/>
    <property type="match status" value="1"/>
</dbReference>
<evidence type="ECO:0000313" key="7">
    <source>
        <dbReference type="EMBL" id="QXE23197.1"/>
    </source>
</evidence>
<dbReference type="SMART" id="SM00862">
    <property type="entry name" value="Trans_reg_C"/>
    <property type="match status" value="1"/>
</dbReference>
<keyword evidence="2" id="KW-0597">Phosphoprotein</keyword>
<dbReference type="Proteomes" id="UP000683511">
    <property type="component" value="Chromosome"/>
</dbReference>
<evidence type="ECO:0000259" key="6">
    <source>
        <dbReference type="PROSITE" id="PS51755"/>
    </source>
</evidence>
<evidence type="ECO:0000259" key="5">
    <source>
        <dbReference type="PROSITE" id="PS50887"/>
    </source>
</evidence>
<gene>
    <name evidence="7" type="ORF">B6N60_01886</name>
</gene>
<feature type="modified residue" description="4-aspartylphosphate" evidence="2">
    <location>
        <position position="544"/>
    </location>
</feature>
<evidence type="ECO:0000256" key="1">
    <source>
        <dbReference type="ARBA" id="ARBA00023125"/>
    </source>
</evidence>
<accession>A0A975T6T5</accession>
<dbReference type="GO" id="GO:0006355">
    <property type="term" value="P:regulation of DNA-templated transcription"/>
    <property type="evidence" value="ECO:0007669"/>
    <property type="project" value="InterPro"/>
</dbReference>
<feature type="domain" description="OmpR/PhoB-type" evidence="6">
    <location>
        <begin position="124"/>
        <end position="222"/>
    </location>
</feature>
<dbReference type="KEGG" id="rsin:B6N60_01886"/>
<dbReference type="AlphaFoldDB" id="A0A975T6T5"/>
<evidence type="ECO:0000256" key="3">
    <source>
        <dbReference type="PROSITE-ProRule" id="PRU01091"/>
    </source>
</evidence>
<dbReference type="SUPFAM" id="SSF47226">
    <property type="entry name" value="Histidine-containing phosphotransfer domain, HPT domain"/>
    <property type="match status" value="1"/>
</dbReference>
<dbReference type="SUPFAM" id="SSF55073">
    <property type="entry name" value="Nucleotide cyclase"/>
    <property type="match status" value="1"/>
</dbReference>
<dbReference type="CDD" id="cd00383">
    <property type="entry name" value="trans_reg_C"/>
    <property type="match status" value="1"/>
</dbReference>
<dbReference type="InterPro" id="IPR039420">
    <property type="entry name" value="WalR-like"/>
</dbReference>
<protein>
    <submittedName>
        <fullName evidence="7">Multi-component transcriptional regulator, winged helix family</fullName>
    </submittedName>
</protein>
<dbReference type="RefSeq" id="WP_190603685.1">
    <property type="nucleotide sequence ID" value="NZ_CP021056.1"/>
</dbReference>
<evidence type="ECO:0000313" key="8">
    <source>
        <dbReference type="Proteomes" id="UP000683511"/>
    </source>
</evidence>
<dbReference type="CDD" id="cd17574">
    <property type="entry name" value="REC_OmpR"/>
    <property type="match status" value="1"/>
</dbReference>
<dbReference type="PANTHER" id="PTHR48111:SF15">
    <property type="entry name" value="OMPR SUBFAMILY"/>
    <property type="match status" value="1"/>
</dbReference>
<evidence type="ECO:0000256" key="2">
    <source>
        <dbReference type="PROSITE-ProRule" id="PRU00169"/>
    </source>
</evidence>
<dbReference type="GO" id="GO:0005829">
    <property type="term" value="C:cytosol"/>
    <property type="evidence" value="ECO:0007669"/>
    <property type="project" value="TreeGrafter"/>
</dbReference>